<dbReference type="Proteomes" id="UP000499080">
    <property type="component" value="Unassembled WGS sequence"/>
</dbReference>
<sequence length="110" mass="12768">MNFINLNLGQMTDRRNPNLYCAIQTSTPFFRQDVRPSTSCAKAQTHIHGESYAVTLPSRDHSTQMLRLFHQEIKEYFNPLRRSVPADGTPNFTRFSTVKFNYKWKIIGLG</sequence>
<comment type="caution">
    <text evidence="1">The sequence shown here is derived from an EMBL/GenBank/DDBJ whole genome shotgun (WGS) entry which is preliminary data.</text>
</comment>
<keyword evidence="2" id="KW-1185">Reference proteome</keyword>
<evidence type="ECO:0000313" key="2">
    <source>
        <dbReference type="Proteomes" id="UP000499080"/>
    </source>
</evidence>
<name>A0A4Y2MR85_ARAVE</name>
<dbReference type="AlphaFoldDB" id="A0A4Y2MR85"/>
<protein>
    <submittedName>
        <fullName evidence="1">Uncharacterized protein</fullName>
    </submittedName>
</protein>
<gene>
    <name evidence="1" type="ORF">AVEN_235210_1</name>
</gene>
<organism evidence="1 2">
    <name type="scientific">Araneus ventricosus</name>
    <name type="common">Orbweaver spider</name>
    <name type="synonym">Epeira ventricosa</name>
    <dbReference type="NCBI Taxonomy" id="182803"/>
    <lineage>
        <taxon>Eukaryota</taxon>
        <taxon>Metazoa</taxon>
        <taxon>Ecdysozoa</taxon>
        <taxon>Arthropoda</taxon>
        <taxon>Chelicerata</taxon>
        <taxon>Arachnida</taxon>
        <taxon>Araneae</taxon>
        <taxon>Araneomorphae</taxon>
        <taxon>Entelegynae</taxon>
        <taxon>Araneoidea</taxon>
        <taxon>Araneidae</taxon>
        <taxon>Araneus</taxon>
    </lineage>
</organism>
<reference evidence="1 2" key="1">
    <citation type="journal article" date="2019" name="Sci. Rep.">
        <title>Orb-weaving spider Araneus ventricosus genome elucidates the spidroin gene catalogue.</title>
        <authorList>
            <person name="Kono N."/>
            <person name="Nakamura H."/>
            <person name="Ohtoshi R."/>
            <person name="Moran D.A.P."/>
            <person name="Shinohara A."/>
            <person name="Yoshida Y."/>
            <person name="Fujiwara M."/>
            <person name="Mori M."/>
            <person name="Tomita M."/>
            <person name="Arakawa K."/>
        </authorList>
    </citation>
    <scope>NUCLEOTIDE SEQUENCE [LARGE SCALE GENOMIC DNA]</scope>
</reference>
<dbReference type="EMBL" id="BGPR01007806">
    <property type="protein sequence ID" value="GBN29668.1"/>
    <property type="molecule type" value="Genomic_DNA"/>
</dbReference>
<accession>A0A4Y2MR85</accession>
<proteinExistence type="predicted"/>
<evidence type="ECO:0000313" key="1">
    <source>
        <dbReference type="EMBL" id="GBN29668.1"/>
    </source>
</evidence>